<feature type="compositionally biased region" description="Basic and acidic residues" evidence="1">
    <location>
        <begin position="1"/>
        <end position="16"/>
    </location>
</feature>
<dbReference type="EMBL" id="LT558129">
    <property type="protein sequence ID" value="SAM84250.1"/>
    <property type="molecule type" value="Genomic_DNA"/>
</dbReference>
<protein>
    <recommendedName>
        <fullName evidence="2">Reverse transcriptase Ty1/copia-type domain-containing protein</fullName>
    </recommendedName>
</protein>
<evidence type="ECO:0000256" key="1">
    <source>
        <dbReference type="SAM" id="MobiDB-lite"/>
    </source>
</evidence>
<sequence length="211" mass="23584">MDTIHADLHNQLDKATAKGGTSTNPGDPDDTSQLESPQFGSHDDYMLLRPKSPNSKMPDPLALCSYVALATRYTVGPTTEVLDHYFNWMAFAATVMDSVALTASSQQLRSADSILLKPLSLSEVKSQDDWAKWKEAMVTEMDSMQKMNVFELVDIPTDSKLIGVRWVYKLKLDAQHCATRYKARLVAQGYAQRPGLDYDQTFSQVICLRTV</sequence>
<dbReference type="Pfam" id="PF07727">
    <property type="entry name" value="RVT_2"/>
    <property type="match status" value="1"/>
</dbReference>
<dbReference type="OrthoDB" id="2557820at2759"/>
<evidence type="ECO:0000313" key="4">
    <source>
        <dbReference type="Proteomes" id="UP000179920"/>
    </source>
</evidence>
<feature type="domain" description="Reverse transcriptase Ty1/copia-type" evidence="2">
    <location>
        <begin position="148"/>
        <end position="210"/>
    </location>
</feature>
<evidence type="ECO:0000313" key="3">
    <source>
        <dbReference type="EMBL" id="SAM84250.1"/>
    </source>
</evidence>
<dbReference type="InterPro" id="IPR013103">
    <property type="entry name" value="RVT_2"/>
</dbReference>
<name>A0A1K0GUK4_9BASI</name>
<dbReference type="Proteomes" id="UP000179920">
    <property type="component" value="Chromosome XIII"/>
</dbReference>
<evidence type="ECO:0000259" key="2">
    <source>
        <dbReference type="Pfam" id="PF07727"/>
    </source>
</evidence>
<dbReference type="AlphaFoldDB" id="A0A1K0GUK4"/>
<reference evidence="4" key="1">
    <citation type="submission" date="2016-04" db="EMBL/GenBank/DDBJ databases">
        <authorList>
            <person name="Guldener U."/>
            <person name="Guldener U."/>
        </authorList>
    </citation>
    <scope>NUCLEOTIDE SEQUENCE [LARGE SCALE GENOMIC DNA]</scope>
    <source>
        <strain evidence="4">UB2112</strain>
    </source>
</reference>
<organism evidence="3 4">
    <name type="scientific">Ustilago bromivora</name>
    <dbReference type="NCBI Taxonomy" id="307758"/>
    <lineage>
        <taxon>Eukaryota</taxon>
        <taxon>Fungi</taxon>
        <taxon>Dikarya</taxon>
        <taxon>Basidiomycota</taxon>
        <taxon>Ustilaginomycotina</taxon>
        <taxon>Ustilaginomycetes</taxon>
        <taxon>Ustilaginales</taxon>
        <taxon>Ustilaginaceae</taxon>
        <taxon>Ustilago</taxon>
    </lineage>
</organism>
<feature type="region of interest" description="Disordered" evidence="1">
    <location>
        <begin position="1"/>
        <end position="53"/>
    </location>
</feature>
<gene>
    <name evidence="3" type="ORF">UBRO_20822</name>
</gene>
<proteinExistence type="predicted"/>
<accession>A0A1K0GUK4</accession>